<dbReference type="AlphaFoldDB" id="A0A2H0EC64"/>
<name>A0A2H0EC64_9BACT</name>
<evidence type="ECO:0000256" key="2">
    <source>
        <dbReference type="ARBA" id="ARBA00022730"/>
    </source>
</evidence>
<evidence type="ECO:0000256" key="5">
    <source>
        <dbReference type="ARBA" id="ARBA00023274"/>
    </source>
</evidence>
<reference evidence="12 13" key="1">
    <citation type="submission" date="2017-09" db="EMBL/GenBank/DDBJ databases">
        <title>Depth-based differentiation of microbial function through sediment-hosted aquifers and enrichment of novel symbionts in the deep terrestrial subsurface.</title>
        <authorList>
            <person name="Probst A.J."/>
            <person name="Ladd B."/>
            <person name="Jarett J.K."/>
            <person name="Geller-Mcgrath D.E."/>
            <person name="Sieber C.M."/>
            <person name="Emerson J.B."/>
            <person name="Anantharaman K."/>
            <person name="Thomas B.C."/>
            <person name="Malmstrom R."/>
            <person name="Stieglmeier M."/>
            <person name="Klingl A."/>
            <person name="Woyke T."/>
            <person name="Ryan C.M."/>
            <person name="Banfield J.F."/>
        </authorList>
    </citation>
    <scope>NUCLEOTIDE SEQUENCE [LARGE SCALE GENOMIC DNA]</scope>
    <source>
        <strain evidence="12">CG18_big_fil_WC_8_21_14_2_50_39_7</strain>
    </source>
</reference>
<evidence type="ECO:0000256" key="4">
    <source>
        <dbReference type="ARBA" id="ARBA00022980"/>
    </source>
</evidence>
<dbReference type="HAMAP" id="MF_01331_B">
    <property type="entry name" value="Ribosomal_uL22_B"/>
    <property type="match status" value="1"/>
</dbReference>
<comment type="function">
    <text evidence="7 10">This protein binds specifically to 23S rRNA; its binding is stimulated by other ribosomal proteins, e.g., L4, L17, and L20. It is important during the early stages of 50S assembly. It makes multiple contacts with different domains of the 23S rRNA in the assembled 50S subunit and ribosome.</text>
</comment>
<dbReference type="Pfam" id="PF00237">
    <property type="entry name" value="Ribosomal_L22"/>
    <property type="match status" value="1"/>
</dbReference>
<evidence type="ECO:0000256" key="11">
    <source>
        <dbReference type="SAM" id="MobiDB-lite"/>
    </source>
</evidence>
<protein>
    <recommendedName>
        <fullName evidence="6 7">Large ribosomal subunit protein uL22</fullName>
    </recommendedName>
</protein>
<keyword evidence="3 7" id="KW-0694">RNA-binding</keyword>
<dbReference type="CDD" id="cd00336">
    <property type="entry name" value="Ribosomal_L22"/>
    <property type="match status" value="1"/>
</dbReference>
<dbReference type="InterPro" id="IPR047867">
    <property type="entry name" value="Ribosomal_uL22_bac/org-type"/>
</dbReference>
<evidence type="ECO:0000256" key="10">
    <source>
        <dbReference type="RuleBase" id="RU004008"/>
    </source>
</evidence>
<dbReference type="PROSITE" id="PS00464">
    <property type="entry name" value="RIBOSOMAL_L22"/>
    <property type="match status" value="1"/>
</dbReference>
<comment type="subunit">
    <text evidence="7 9">Part of the 50S ribosomal subunit.</text>
</comment>
<evidence type="ECO:0000256" key="8">
    <source>
        <dbReference type="RuleBase" id="RU004005"/>
    </source>
</evidence>
<dbReference type="PANTHER" id="PTHR13501:SF8">
    <property type="entry name" value="LARGE RIBOSOMAL SUBUNIT PROTEIN UL22M"/>
    <property type="match status" value="1"/>
</dbReference>
<evidence type="ECO:0000256" key="6">
    <source>
        <dbReference type="ARBA" id="ARBA00035207"/>
    </source>
</evidence>
<sequence length="163" mass="18970">MAPRKVRLVANFVKGLSVNEAEAQLLMNPRRPSSVLLKLLRSAVANAKHNSQLSPERLFIKEIRVDQGPMLKRYMPRAMGRASHIQKKSSHIILVLAESEKLRMPRFKITKPERVSKKEKIEKSRRMKQEEEIKKPKAPEEKERQKPAGKPSFIKRIFRRKSI</sequence>
<keyword evidence="5 7" id="KW-0687">Ribonucleoprotein</keyword>
<feature type="compositionally biased region" description="Basic and acidic residues" evidence="11">
    <location>
        <begin position="110"/>
        <end position="146"/>
    </location>
</feature>
<evidence type="ECO:0000256" key="1">
    <source>
        <dbReference type="ARBA" id="ARBA00009451"/>
    </source>
</evidence>
<dbReference type="NCBIfam" id="TIGR01044">
    <property type="entry name" value="rplV_bact"/>
    <property type="match status" value="1"/>
</dbReference>
<dbReference type="GO" id="GO:0022625">
    <property type="term" value="C:cytosolic large ribosomal subunit"/>
    <property type="evidence" value="ECO:0007669"/>
    <property type="project" value="TreeGrafter"/>
</dbReference>
<comment type="function">
    <text evidence="7">The globular domain of the protein is located near the polypeptide exit tunnel on the outside of the subunit, while an extended beta-hairpin is found that lines the wall of the exit tunnel in the center of the 70S ribosome.</text>
</comment>
<dbReference type="EMBL" id="PCTX01000075">
    <property type="protein sequence ID" value="PIP91977.1"/>
    <property type="molecule type" value="Genomic_DNA"/>
</dbReference>
<feature type="region of interest" description="Disordered" evidence="11">
    <location>
        <begin position="108"/>
        <end position="163"/>
    </location>
</feature>
<dbReference type="PANTHER" id="PTHR13501">
    <property type="entry name" value="CHLOROPLAST 50S RIBOSOMAL PROTEIN L22-RELATED"/>
    <property type="match status" value="1"/>
</dbReference>
<dbReference type="InterPro" id="IPR018260">
    <property type="entry name" value="Ribosomal_uL22_CS"/>
</dbReference>
<dbReference type="InterPro" id="IPR005727">
    <property type="entry name" value="Ribosomal_uL22_bac/chlpt-type"/>
</dbReference>
<dbReference type="GO" id="GO:0003735">
    <property type="term" value="F:structural constituent of ribosome"/>
    <property type="evidence" value="ECO:0007669"/>
    <property type="project" value="InterPro"/>
</dbReference>
<dbReference type="InterPro" id="IPR036394">
    <property type="entry name" value="Ribosomal_uL22_sf"/>
</dbReference>
<dbReference type="SUPFAM" id="SSF54843">
    <property type="entry name" value="Ribosomal protein L22"/>
    <property type="match status" value="1"/>
</dbReference>
<gene>
    <name evidence="7" type="primary">rplV</name>
    <name evidence="12" type="ORF">COW77_02500</name>
</gene>
<dbReference type="InterPro" id="IPR001063">
    <property type="entry name" value="Ribosomal_uL22"/>
</dbReference>
<dbReference type="GO" id="GO:0006412">
    <property type="term" value="P:translation"/>
    <property type="evidence" value="ECO:0007669"/>
    <property type="project" value="UniProtKB-UniRule"/>
</dbReference>
<dbReference type="GO" id="GO:0019843">
    <property type="term" value="F:rRNA binding"/>
    <property type="evidence" value="ECO:0007669"/>
    <property type="project" value="UniProtKB-UniRule"/>
</dbReference>
<evidence type="ECO:0000313" key="13">
    <source>
        <dbReference type="Proteomes" id="UP000229241"/>
    </source>
</evidence>
<evidence type="ECO:0000256" key="3">
    <source>
        <dbReference type="ARBA" id="ARBA00022884"/>
    </source>
</evidence>
<accession>A0A2H0EC64</accession>
<dbReference type="Gene3D" id="3.90.470.10">
    <property type="entry name" value="Ribosomal protein L22/L17"/>
    <property type="match status" value="1"/>
</dbReference>
<proteinExistence type="inferred from homology"/>
<dbReference type="Proteomes" id="UP000229241">
    <property type="component" value="Unassembled WGS sequence"/>
</dbReference>
<keyword evidence="4 7" id="KW-0689">Ribosomal protein</keyword>
<evidence type="ECO:0000256" key="7">
    <source>
        <dbReference type="HAMAP-Rule" id="MF_01331"/>
    </source>
</evidence>
<evidence type="ECO:0000256" key="9">
    <source>
        <dbReference type="RuleBase" id="RU004006"/>
    </source>
</evidence>
<comment type="similarity">
    <text evidence="1 7 8">Belongs to the universal ribosomal protein uL22 family.</text>
</comment>
<comment type="caution">
    <text evidence="12">The sequence shown here is derived from an EMBL/GenBank/DDBJ whole genome shotgun (WGS) entry which is preliminary data.</text>
</comment>
<keyword evidence="2 7" id="KW-0699">rRNA-binding</keyword>
<organism evidence="12 13">
    <name type="scientific">Candidatus Wolfebacteria bacterium CG18_big_fil_WC_8_21_14_2_50_39_7</name>
    <dbReference type="NCBI Taxonomy" id="1975071"/>
    <lineage>
        <taxon>Bacteria</taxon>
        <taxon>Candidatus Wolfeibacteriota</taxon>
    </lineage>
</organism>
<evidence type="ECO:0000313" key="12">
    <source>
        <dbReference type="EMBL" id="PIP91977.1"/>
    </source>
</evidence>